<organism evidence="2 3">
    <name type="scientific">Parafrankia irregularis</name>
    <dbReference type="NCBI Taxonomy" id="795642"/>
    <lineage>
        <taxon>Bacteria</taxon>
        <taxon>Bacillati</taxon>
        <taxon>Actinomycetota</taxon>
        <taxon>Actinomycetes</taxon>
        <taxon>Frankiales</taxon>
        <taxon>Frankiaceae</taxon>
        <taxon>Parafrankia</taxon>
    </lineage>
</organism>
<dbReference type="PANTHER" id="PTHR43717:SF1">
    <property type="entry name" value="ANAEROBIC NITRIC OXIDE REDUCTASE FLAVORUBREDOXIN"/>
    <property type="match status" value="1"/>
</dbReference>
<accession>A0A0S4R0F1</accession>
<name>A0A0S4R0F1_9ACTN</name>
<dbReference type="Proteomes" id="UP000198802">
    <property type="component" value="Unassembled WGS sequence"/>
</dbReference>
<dbReference type="RefSeq" id="WP_091285485.1">
    <property type="nucleotide sequence ID" value="NZ_FAOZ01000041.1"/>
</dbReference>
<dbReference type="Pfam" id="PF19583">
    <property type="entry name" value="ODP"/>
    <property type="match status" value="1"/>
</dbReference>
<keyword evidence="3" id="KW-1185">Reference proteome</keyword>
<sequence>MGTEVDEIADGIYRISTFFPEVAGPAGFTFNQFLIAAEEPLLFHTGMRQLFPEVSAAVARVVPVERLRWIAFGHLEADESGAMNEFLAAAPRAQVAHGQLGCEISLRDLADRPPRSLAHGEVLDLGDRQVSRRARHFDTPHVPHGWDSRVLFEETTRTLFCGDLFAQLGDGPAVTDDDPADLVERCLDAEAALRQTSCLTAATSTLRLLAELEPRTLAVMHGTSWQGDGAAALRRLALGLEERFSPEAEFAWRPSVLAAPGGTGHPQVVDAVRR</sequence>
<feature type="domain" description="ODP" evidence="1">
    <location>
        <begin position="29"/>
        <end position="170"/>
    </location>
</feature>
<reference evidence="3" key="1">
    <citation type="submission" date="2015-11" db="EMBL/GenBank/DDBJ databases">
        <authorList>
            <person name="Varghese N."/>
        </authorList>
    </citation>
    <scope>NUCLEOTIDE SEQUENCE [LARGE SCALE GENOMIC DNA]</scope>
    <source>
        <strain evidence="3">DSM 45899</strain>
    </source>
</reference>
<evidence type="ECO:0000259" key="1">
    <source>
        <dbReference type="Pfam" id="PF19583"/>
    </source>
</evidence>
<protein>
    <recommendedName>
        <fullName evidence="1">ODP domain-containing protein</fullName>
    </recommendedName>
</protein>
<dbReference type="Gene3D" id="3.60.15.10">
    <property type="entry name" value="Ribonuclease Z/Hydroxyacylglutathione hydrolase-like"/>
    <property type="match status" value="1"/>
</dbReference>
<dbReference type="InterPro" id="IPR045761">
    <property type="entry name" value="ODP_dom"/>
</dbReference>
<dbReference type="InterPro" id="IPR036866">
    <property type="entry name" value="RibonucZ/Hydroxyglut_hydro"/>
</dbReference>
<gene>
    <name evidence="2" type="ORF">Ga0074812_1417</name>
</gene>
<dbReference type="AlphaFoldDB" id="A0A0S4R0F1"/>
<dbReference type="SUPFAM" id="SSF56281">
    <property type="entry name" value="Metallo-hydrolase/oxidoreductase"/>
    <property type="match status" value="1"/>
</dbReference>
<evidence type="ECO:0000313" key="2">
    <source>
        <dbReference type="EMBL" id="CUU60488.1"/>
    </source>
</evidence>
<dbReference type="EMBL" id="FAOZ01000041">
    <property type="protein sequence ID" value="CUU60488.1"/>
    <property type="molecule type" value="Genomic_DNA"/>
</dbReference>
<evidence type="ECO:0000313" key="3">
    <source>
        <dbReference type="Proteomes" id="UP000198802"/>
    </source>
</evidence>
<dbReference type="PANTHER" id="PTHR43717">
    <property type="entry name" value="ANAEROBIC NITRIC OXIDE REDUCTASE FLAVORUBREDOXIN"/>
    <property type="match status" value="1"/>
</dbReference>
<proteinExistence type="predicted"/>